<dbReference type="GO" id="GO:0016020">
    <property type="term" value="C:membrane"/>
    <property type="evidence" value="ECO:0007669"/>
    <property type="project" value="UniProtKB-SubCell"/>
</dbReference>
<feature type="transmembrane region" description="Helical" evidence="6">
    <location>
        <begin position="97"/>
        <end position="114"/>
    </location>
</feature>
<keyword evidence="9" id="KW-1185">Reference proteome</keyword>
<dbReference type="AlphaFoldDB" id="A0A1D8PDH1"/>
<dbReference type="Gene3D" id="1.20.1740.10">
    <property type="entry name" value="Amino acid/polyamine transporter I"/>
    <property type="match status" value="1"/>
</dbReference>
<proteinExistence type="predicted"/>
<dbReference type="SMR" id="A0A1D8PDH1"/>
<keyword evidence="5 6" id="KW-0472">Membrane</keyword>
<feature type="transmembrane region" description="Helical" evidence="6">
    <location>
        <begin position="212"/>
        <end position="232"/>
    </location>
</feature>
<evidence type="ECO:0000256" key="2">
    <source>
        <dbReference type="ARBA" id="ARBA00022448"/>
    </source>
</evidence>
<dbReference type="Pfam" id="PF13520">
    <property type="entry name" value="AA_permease_2"/>
    <property type="match status" value="1"/>
</dbReference>
<dbReference type="STRING" id="237561.A0A1D8PDH1"/>
<dbReference type="GeneID" id="3647671"/>
<reference evidence="8 9" key="1">
    <citation type="journal article" date="2004" name="Proc. Natl. Acad. Sci. U.S.A.">
        <title>The diploid genome sequence of Candida albicans.</title>
        <authorList>
            <person name="Jones T."/>
            <person name="Federspiel N.A."/>
            <person name="Chibana H."/>
            <person name="Dungan J."/>
            <person name="Kalman S."/>
            <person name="Magee B.B."/>
            <person name="Newport G."/>
            <person name="Thorstenson Y.R."/>
            <person name="Agabian N."/>
            <person name="Magee P.T."/>
            <person name="Davis R.W."/>
            <person name="Scherer S."/>
        </authorList>
    </citation>
    <scope>NUCLEOTIDE SEQUENCE [LARGE SCALE GENOMIC DNA]</scope>
    <source>
        <strain evidence="9">SC5314 / ATCC MYA-2876</strain>
    </source>
</reference>
<dbReference type="EMBL" id="CP017623">
    <property type="protein sequence ID" value="AOW26179.1"/>
    <property type="molecule type" value="Genomic_DNA"/>
</dbReference>
<reference evidence="8 9" key="3">
    <citation type="journal article" date="2013" name="Genome Biol.">
        <title>Assembly of a phased diploid Candida albicans genome facilitates allele-specific measurements and provides a simple model for repeat and indel structure.</title>
        <authorList>
            <person name="Muzzey D."/>
            <person name="Schwartz K."/>
            <person name="Weissman J.S."/>
            <person name="Sherlock G."/>
        </authorList>
    </citation>
    <scope>NUCLEOTIDE SEQUENCE [LARGE SCALE GENOMIC DNA]</scope>
    <source>
        <strain evidence="9">SC5314 / ATCC MYA-2876</strain>
    </source>
</reference>
<feature type="transmembrane region" description="Helical" evidence="6">
    <location>
        <begin position="185"/>
        <end position="205"/>
    </location>
</feature>
<dbReference type="FunFam" id="1.20.1740.10:FF:000046">
    <property type="entry name" value="Amino-acid permease, putative"/>
    <property type="match status" value="1"/>
</dbReference>
<dbReference type="RefSeq" id="XP_710732.2">
    <property type="nucleotide sequence ID" value="XM_705640.2"/>
</dbReference>
<dbReference type="KEGG" id="cal:CAALFM_C105080WA"/>
<evidence type="ECO:0000313" key="7">
    <source>
        <dbReference type="CGD" id="CAL0000188952"/>
    </source>
</evidence>
<sequence length="575" mass="62973">MNSGIHTPHEIHPVVSQVHVDDMGIASILSNKNITINVDHVIDSDEAMLLAIGYRQELRREFSLWSIFAVSFSVLGLLPSIAACFDYQQLVVGMSPLPWLIAMIFITSVAYSMAEIASAFPCSAGTPYAVSQLAPKKYASFLTWFTCWTNWSCQITAAPSVSYSCACMMLALHSFTDPSFVASNAQIFGLTTGIQVLCAFMACFPTKWVARFSSAGTTCNIVFLVVVFVMILGGNKRDQIKEGISKFNSNSTAWGLDNQAEWPTGLSFLISFMGVIWAMSGYDSPFHLAEECSNAAVAAPRAIVLTSTVGGLIGFMFMIAIAYTLVDLNQISADPEGLGQPFVTYLTQIMDKNLVIGATALTIISSFFMAQNCLLASSRVTYAYARDGLFPLSGIWKKVSPKTQTPINAVIMNFIVEELLLLLIFGGDVSIGSIFSIGALAGFISFTMPTLLKITYARKTFQPGPWNLGKWSEPIGWVSVAFVGLMVPILCFPTVKGADLTPTEMNWTCLVYFGLILLTTIWFVVDARRWYVGPRTNISEEDIVYGEKTEDEGDEIPDVIDGQKVSISSTEKRYQ</sequence>
<dbReference type="GO" id="GO:0015101">
    <property type="term" value="F:organic cation transmembrane transporter activity"/>
    <property type="evidence" value="ECO:0007669"/>
    <property type="project" value="UniProtKB-ARBA"/>
</dbReference>
<feature type="transmembrane region" description="Helical" evidence="6">
    <location>
        <begin position="431"/>
        <end position="454"/>
    </location>
</feature>
<keyword evidence="2" id="KW-0813">Transport</keyword>
<dbReference type="PIRSF" id="PIRSF006060">
    <property type="entry name" value="AA_transporter"/>
    <property type="match status" value="1"/>
</dbReference>
<comment type="subcellular location">
    <subcellularLocation>
        <location evidence="1">Membrane</location>
        <topology evidence="1">Multi-pass membrane protein</topology>
    </subcellularLocation>
</comment>
<keyword evidence="3 6" id="KW-0812">Transmembrane</keyword>
<dbReference type="PANTHER" id="PTHR45649:SF29">
    <property type="entry name" value="AMINO ACID TRANSPORTER (EUROFUNG)"/>
    <property type="match status" value="1"/>
</dbReference>
<dbReference type="GO" id="GO:0015846">
    <property type="term" value="P:polyamine transport"/>
    <property type="evidence" value="ECO:0000316"/>
    <property type="project" value="CGD"/>
</dbReference>
<evidence type="ECO:0000256" key="6">
    <source>
        <dbReference type="SAM" id="Phobius"/>
    </source>
</evidence>
<evidence type="ECO:0000256" key="1">
    <source>
        <dbReference type="ARBA" id="ARBA00004141"/>
    </source>
</evidence>
<dbReference type="GO" id="GO:0015812">
    <property type="term" value="P:gamma-aminobutyric acid transport"/>
    <property type="evidence" value="ECO:0000316"/>
    <property type="project" value="CGD"/>
</dbReference>
<evidence type="ECO:0000313" key="8">
    <source>
        <dbReference type="EMBL" id="AOW26179.1"/>
    </source>
</evidence>
<reference evidence="8 9" key="2">
    <citation type="journal article" date="2007" name="Genome Biol.">
        <title>Assembly of the Candida albicans genome into sixteen supercontigs aligned on the eight chromosomes.</title>
        <authorList>
            <person name="van het Hoog M."/>
            <person name="Rast T.J."/>
            <person name="Martchenko M."/>
            <person name="Grindle S."/>
            <person name="Dignard D."/>
            <person name="Hogues H."/>
            <person name="Cuomo C."/>
            <person name="Berriman M."/>
            <person name="Scherer S."/>
            <person name="Magee B.B."/>
            <person name="Whiteway M."/>
            <person name="Chibana H."/>
            <person name="Nantel A."/>
            <person name="Magee P.T."/>
        </authorList>
    </citation>
    <scope>GENOME REANNOTATION</scope>
    <source>
        <strain evidence="9">SC5314 / ATCC MYA-2876</strain>
    </source>
</reference>
<gene>
    <name evidence="7 8" type="primary">GPT1</name>
    <name evidence="8" type="ordered locus">CAALFM_C105080WA</name>
    <name evidence="7" type="ordered locus">orf19.11546</name>
</gene>
<dbReference type="InParanoid" id="A0A1D8PDH1"/>
<evidence type="ECO:0000256" key="3">
    <source>
        <dbReference type="ARBA" id="ARBA00022692"/>
    </source>
</evidence>
<evidence type="ECO:0000256" key="5">
    <source>
        <dbReference type="ARBA" id="ARBA00023136"/>
    </source>
</evidence>
<dbReference type="PANTHER" id="PTHR45649">
    <property type="entry name" value="AMINO-ACID PERMEASE BAT1"/>
    <property type="match status" value="1"/>
</dbReference>
<dbReference type="OrthoDB" id="4476201at2759"/>
<dbReference type="eggNOG" id="KOG1289">
    <property type="taxonomic scope" value="Eukaryota"/>
</dbReference>
<dbReference type="OMA" id="AFFWTWP"/>
<dbReference type="InterPro" id="IPR002293">
    <property type="entry name" value="AA/rel_permease1"/>
</dbReference>
<feature type="transmembrane region" description="Helical" evidence="6">
    <location>
        <begin position="407"/>
        <end position="425"/>
    </location>
</feature>
<feature type="transmembrane region" description="Helical" evidence="6">
    <location>
        <begin position="262"/>
        <end position="282"/>
    </location>
</feature>
<dbReference type="CGD" id="CAL0000188952">
    <property type="gene designation" value="GPT1"/>
</dbReference>
<feature type="transmembrane region" description="Helical" evidence="6">
    <location>
        <begin position="303"/>
        <end position="326"/>
    </location>
</feature>
<protein>
    <submittedName>
        <fullName evidence="8">Gpt1p</fullName>
    </submittedName>
</protein>
<feature type="transmembrane region" description="Helical" evidence="6">
    <location>
        <begin position="475"/>
        <end position="495"/>
    </location>
</feature>
<feature type="transmembrane region" description="Helical" evidence="6">
    <location>
        <begin position="507"/>
        <end position="525"/>
    </location>
</feature>
<organism evidence="8 9">
    <name type="scientific">Candida albicans (strain SC5314 / ATCC MYA-2876)</name>
    <name type="common">Yeast</name>
    <dbReference type="NCBI Taxonomy" id="237561"/>
    <lineage>
        <taxon>Eukaryota</taxon>
        <taxon>Fungi</taxon>
        <taxon>Dikarya</taxon>
        <taxon>Ascomycota</taxon>
        <taxon>Saccharomycotina</taxon>
        <taxon>Pichiomycetes</taxon>
        <taxon>Debaryomycetaceae</taxon>
        <taxon>Candida/Lodderomyces clade</taxon>
        <taxon>Candida</taxon>
    </lineage>
</organism>
<dbReference type="Proteomes" id="UP000000559">
    <property type="component" value="Chromosome 1"/>
</dbReference>
<evidence type="ECO:0000313" key="9">
    <source>
        <dbReference type="Proteomes" id="UP000000559"/>
    </source>
</evidence>
<accession>A0A1D8PDH1</accession>
<name>A0A1D8PDH1_CANAL</name>
<dbReference type="GO" id="GO:0015185">
    <property type="term" value="F:gamma-aminobutyric acid transmembrane transporter activity"/>
    <property type="evidence" value="ECO:0000316"/>
    <property type="project" value="CGD"/>
</dbReference>
<feature type="transmembrane region" description="Helical" evidence="6">
    <location>
        <begin position="354"/>
        <end position="376"/>
    </location>
</feature>
<evidence type="ECO:0000256" key="4">
    <source>
        <dbReference type="ARBA" id="ARBA00022989"/>
    </source>
</evidence>
<dbReference type="VEuPathDB" id="FungiDB:C1_05080W_A"/>
<feature type="transmembrane region" description="Helical" evidence="6">
    <location>
        <begin position="64"/>
        <end position="85"/>
    </location>
</feature>
<keyword evidence="4 6" id="KW-1133">Transmembrane helix</keyword>
<dbReference type="GO" id="GO:0015203">
    <property type="term" value="F:polyamine transmembrane transporter activity"/>
    <property type="evidence" value="ECO:0000316"/>
    <property type="project" value="CGD"/>
</dbReference>